<sequence length="999" mass="111214">MATVLRLGRKGGKVSSSPAVAPQVVSPGSAVSPASLQTPGENTTIISDPNAAHPFDPDHMLGNAKKSTTSETNVLQFDVDAIQHICKGVIVGRMKQVRTTTRQPQARKAEVMGKLKNALMAQKTGPTLPKCVLGMDKFIDHNIVVARKSQEALIMAVALSTMKPGSKVLVVVPKYFEVNPVKTYLNSLEVEGKKAVVGEFCGQTFEGTASTPLWVTSAEMALLYLTKLHNIAPFTHVVVPGLTNTTPLLSCFVKALGKWMLNNNSDSQLSRLVLTPERTNHSEIEKMFEGLKIAFLDNEVPQTTEFSYGETCALVGKEMMEMEKDSTGNFPGPTKRLIDYVAQVAAEVVGEIIRESKEPQVIVIFTAEAREVLTALQNMHLESCAVYSGLKSTEETTDTRHRVYVLNHVRHTLDADMEYTMVLDMGTIRRATVQHKSESFMASSTTEWMTKTERAERLSLLDGKKEYCYFALYPDAVAAAFRENVNSTPDLFSVEDAFLQCARLNLSMNEVLSYLPHIPPDTVEQVMHNLAEKCMIAHSQNLAITFMGEMAARLPVELDIASFIIGGCNVGLGEAALAIGSVAALPFRSTTPLTYDSNRWNECTMQSREKYGDGIARHSDLLADTLVFIEWLKLRSRGESTSAFLDEILVQEFKLTKIEGLMNYMREQLTNYLHLDRFNTLSALENVTVSVKENSTIFLLLESVALARRAAFIRDAGHLNEKDRYASMAFVRTSKRLVSHTFIPSSIKWDTGRTLIPVILKNSNTILAGLFSLIHTPYFFASLLLLYPQVEYSSPVSTEKGNNVYFGVLCNRQMKRFTVPIEEAVQILDFREKVNIALGCMQTLRTLPNPVSRTKFALLLKEHDRLFDLERLQKDIRRQLLELVTELTVMEHQGSFETLDTHCTAPKELFPISDVPAMDVAMLRRFADQSLWEQPPFTHTANTPGSVEMVGGTCATPVDVVIPAVPACVYEDDDEDDVEIIQESYFMQHGPLIESDDED</sequence>
<comment type="caution">
    <text evidence="2">The sequence shown here is derived from an EMBL/GenBank/DDBJ whole genome shotgun (WGS) entry which is preliminary data.</text>
</comment>
<feature type="compositionally biased region" description="Low complexity" evidence="1">
    <location>
        <begin position="14"/>
        <end position="35"/>
    </location>
</feature>
<keyword evidence="2" id="KW-0347">Helicase</keyword>
<accession>A0A1X0P5G8</accession>
<dbReference type="VEuPathDB" id="TriTrypDB:TM35_000043390"/>
<feature type="region of interest" description="Disordered" evidence="1">
    <location>
        <begin position="1"/>
        <end position="38"/>
    </location>
</feature>
<evidence type="ECO:0000256" key="1">
    <source>
        <dbReference type="SAM" id="MobiDB-lite"/>
    </source>
</evidence>
<dbReference type="AlphaFoldDB" id="A0A1X0P5G8"/>
<dbReference type="RefSeq" id="XP_028886191.1">
    <property type="nucleotide sequence ID" value="XM_029022533.1"/>
</dbReference>
<dbReference type="OrthoDB" id="278017at2759"/>
<evidence type="ECO:0000313" key="3">
    <source>
        <dbReference type="Proteomes" id="UP000192257"/>
    </source>
</evidence>
<evidence type="ECO:0000313" key="2">
    <source>
        <dbReference type="EMBL" id="ORC92125.1"/>
    </source>
</evidence>
<keyword evidence="2" id="KW-0067">ATP-binding</keyword>
<dbReference type="GO" id="GO:0004386">
    <property type="term" value="F:helicase activity"/>
    <property type="evidence" value="ECO:0007669"/>
    <property type="project" value="UniProtKB-KW"/>
</dbReference>
<dbReference type="EMBL" id="NBCO01000004">
    <property type="protein sequence ID" value="ORC92125.1"/>
    <property type="molecule type" value="Genomic_DNA"/>
</dbReference>
<dbReference type="GeneID" id="39982313"/>
<gene>
    <name evidence="2" type="ORF">TM35_000043390</name>
</gene>
<keyword evidence="3" id="KW-1185">Reference proteome</keyword>
<keyword evidence="2" id="KW-0547">Nucleotide-binding</keyword>
<organism evidence="2 3">
    <name type="scientific">Trypanosoma theileri</name>
    <dbReference type="NCBI Taxonomy" id="67003"/>
    <lineage>
        <taxon>Eukaryota</taxon>
        <taxon>Discoba</taxon>
        <taxon>Euglenozoa</taxon>
        <taxon>Kinetoplastea</taxon>
        <taxon>Metakinetoplastina</taxon>
        <taxon>Trypanosomatida</taxon>
        <taxon>Trypanosomatidae</taxon>
        <taxon>Trypanosoma</taxon>
    </lineage>
</organism>
<name>A0A1X0P5G8_9TRYP</name>
<dbReference type="Proteomes" id="UP000192257">
    <property type="component" value="Unassembled WGS sequence"/>
</dbReference>
<protein>
    <submittedName>
        <fullName evidence="2">ATP-dependent RNA helicase</fullName>
    </submittedName>
</protein>
<proteinExistence type="predicted"/>
<keyword evidence="2" id="KW-0378">Hydrolase</keyword>
<reference evidence="2 3" key="1">
    <citation type="submission" date="2017-03" db="EMBL/GenBank/DDBJ databases">
        <title>An alternative strategy for trypanosome survival in the mammalian bloodstream revealed through genome and transcriptome analysis of the ubiquitous bovine parasite Trypanosoma (Megatrypanum) theileri.</title>
        <authorList>
            <person name="Kelly S."/>
            <person name="Ivens A."/>
            <person name="Mott A."/>
            <person name="O'Neill E."/>
            <person name="Emms D."/>
            <person name="Macleod O."/>
            <person name="Voorheis P."/>
            <person name="Matthews J."/>
            <person name="Matthews K."/>
            <person name="Carrington M."/>
        </authorList>
    </citation>
    <scope>NUCLEOTIDE SEQUENCE [LARGE SCALE GENOMIC DNA]</scope>
    <source>
        <strain evidence="2">Edinburgh</strain>
    </source>
</reference>